<name>A0A1C3E6C2_9PLAN</name>
<protein>
    <submittedName>
        <fullName evidence="1">Uncharacterized protein</fullName>
    </submittedName>
</protein>
<accession>A0A1C3E6C2</accession>
<organism evidence="1 2">
    <name type="scientific">Planctopirus hydrillae</name>
    <dbReference type="NCBI Taxonomy" id="1841610"/>
    <lineage>
        <taxon>Bacteria</taxon>
        <taxon>Pseudomonadati</taxon>
        <taxon>Planctomycetota</taxon>
        <taxon>Planctomycetia</taxon>
        <taxon>Planctomycetales</taxon>
        <taxon>Planctomycetaceae</taxon>
        <taxon>Planctopirus</taxon>
    </lineage>
</organism>
<evidence type="ECO:0000313" key="1">
    <source>
        <dbReference type="EMBL" id="ODA28790.1"/>
    </source>
</evidence>
<keyword evidence="2" id="KW-1185">Reference proteome</keyword>
<dbReference type="Proteomes" id="UP000094828">
    <property type="component" value="Unassembled WGS sequence"/>
</dbReference>
<proteinExistence type="predicted"/>
<comment type="caution">
    <text evidence="1">The sequence shown here is derived from an EMBL/GenBank/DDBJ whole genome shotgun (WGS) entry which is preliminary data.</text>
</comment>
<evidence type="ECO:0000313" key="2">
    <source>
        <dbReference type="Proteomes" id="UP000094828"/>
    </source>
</evidence>
<reference evidence="1 2" key="1">
    <citation type="submission" date="2016-05" db="EMBL/GenBank/DDBJ databases">
        <title>Genomic and physiological characterization of Planctopirus sp. isolated from fresh water lake.</title>
        <authorList>
            <person name="Subhash Y."/>
            <person name="Ramana C."/>
        </authorList>
    </citation>
    <scope>NUCLEOTIDE SEQUENCE [LARGE SCALE GENOMIC DNA]</scope>
    <source>
        <strain evidence="1 2">JC280</strain>
    </source>
</reference>
<dbReference type="STRING" id="1841610.A6X21_11115"/>
<dbReference type="EMBL" id="LYDR01000151">
    <property type="protein sequence ID" value="ODA28790.1"/>
    <property type="molecule type" value="Genomic_DNA"/>
</dbReference>
<gene>
    <name evidence="1" type="ORF">A6X21_11115</name>
</gene>
<dbReference type="AlphaFoldDB" id="A0A1C3E6C2"/>
<sequence>MLVTLVFREVSNVRLNWAGGLKIEEPFIDYLSDSDSYFFHDELTRSYWRCKQITFLGVEPAAI</sequence>